<evidence type="ECO:0000313" key="1">
    <source>
        <dbReference type="EMBL" id="EGH17006.1"/>
    </source>
</evidence>
<dbReference type="BioCyc" id="PSYR875330:G11XH-5491-MONOMER"/>
<name>F3CCL4_PSESG</name>
<dbReference type="HOGENOM" id="CLU_2975966_0_0_6"/>
<dbReference type="Proteomes" id="UP000005466">
    <property type="component" value="Unassembled WGS sequence"/>
</dbReference>
<organism evidence="1 2">
    <name type="scientific">Pseudomonas savastanoi pv. glycinea str. race 4</name>
    <dbReference type="NCBI Taxonomy" id="875330"/>
    <lineage>
        <taxon>Bacteria</taxon>
        <taxon>Pseudomonadati</taxon>
        <taxon>Pseudomonadota</taxon>
        <taxon>Gammaproteobacteria</taxon>
        <taxon>Pseudomonadales</taxon>
        <taxon>Pseudomonadaceae</taxon>
        <taxon>Pseudomonas</taxon>
    </lineage>
</organism>
<accession>F3CCL4</accession>
<comment type="caution">
    <text evidence="1">The sequence shown here is derived from an EMBL/GenBank/DDBJ whole genome shotgun (WGS) entry which is preliminary data.</text>
</comment>
<reference evidence="1 2" key="1">
    <citation type="journal article" date="2011" name="PLoS Pathog.">
        <title>Dynamic evolution of pathogenicity revealed by sequencing and comparative genomics of 19 Pseudomonas syringae isolates.</title>
        <authorList>
            <person name="Baltrus D.A."/>
            <person name="Nishimura M.T."/>
            <person name="Romanchuk A."/>
            <person name="Chang J.H."/>
            <person name="Mukhtar M.S."/>
            <person name="Cherkis K."/>
            <person name="Roach J."/>
            <person name="Grant S.R."/>
            <person name="Jones C.D."/>
            <person name="Dangl J.L."/>
        </authorList>
    </citation>
    <scope>NUCLEOTIDE SEQUENCE [LARGE SCALE GENOMIC DNA]</scope>
    <source>
        <strain evidence="2">race 4</strain>
    </source>
</reference>
<proteinExistence type="predicted"/>
<gene>
    <name evidence="1" type="ORF">Pgy4_28735</name>
</gene>
<protein>
    <submittedName>
        <fullName evidence="1">Uncharacterized protein</fullName>
    </submittedName>
</protein>
<dbReference type="EMBL" id="ADWY01001454">
    <property type="protein sequence ID" value="EGH17006.1"/>
    <property type="molecule type" value="Genomic_DNA"/>
</dbReference>
<evidence type="ECO:0000313" key="2">
    <source>
        <dbReference type="Proteomes" id="UP000005466"/>
    </source>
</evidence>
<sequence length="58" mass="6733">MPRLIARQLCQKQVVGLHPQRTGHQRFRCNHMAVEQMHMVGMKGQGVLQSFLDTQIFD</sequence>
<dbReference type="AlphaFoldDB" id="F3CCL4"/>